<name>A0A4C1TJ92_EUMVA</name>
<feature type="region of interest" description="Disordered" evidence="1">
    <location>
        <begin position="86"/>
        <end position="108"/>
    </location>
</feature>
<accession>A0A4C1TJ92</accession>
<evidence type="ECO:0000313" key="2">
    <source>
        <dbReference type="EMBL" id="GBP13507.1"/>
    </source>
</evidence>
<sequence length="188" mass="20806">MTFECRHKKWVAKATHINACAPSRLPRKPDPESFTVSGIRSTRRRPEHPSRMAAVMNACARSGDSSVGWLVAIGSSNLQQRLKFNVSPETEPQARARSSARQVARNERHNSLNSICPPWLSSKAENEPVTAPIGEVRYGAPAHRYGDESLLHPSAPPRVDALLPPVSSASRVECSFPLLYRTMTKQQL</sequence>
<dbReference type="EMBL" id="BGZK01000057">
    <property type="protein sequence ID" value="GBP13507.1"/>
    <property type="molecule type" value="Genomic_DNA"/>
</dbReference>
<dbReference type="AlphaFoldDB" id="A0A4C1TJ92"/>
<evidence type="ECO:0000256" key="1">
    <source>
        <dbReference type="SAM" id="MobiDB-lite"/>
    </source>
</evidence>
<evidence type="ECO:0000313" key="3">
    <source>
        <dbReference type="Proteomes" id="UP000299102"/>
    </source>
</evidence>
<organism evidence="2 3">
    <name type="scientific">Eumeta variegata</name>
    <name type="common">Bagworm moth</name>
    <name type="synonym">Eumeta japonica</name>
    <dbReference type="NCBI Taxonomy" id="151549"/>
    <lineage>
        <taxon>Eukaryota</taxon>
        <taxon>Metazoa</taxon>
        <taxon>Ecdysozoa</taxon>
        <taxon>Arthropoda</taxon>
        <taxon>Hexapoda</taxon>
        <taxon>Insecta</taxon>
        <taxon>Pterygota</taxon>
        <taxon>Neoptera</taxon>
        <taxon>Endopterygota</taxon>
        <taxon>Lepidoptera</taxon>
        <taxon>Glossata</taxon>
        <taxon>Ditrysia</taxon>
        <taxon>Tineoidea</taxon>
        <taxon>Psychidae</taxon>
        <taxon>Oiketicinae</taxon>
        <taxon>Eumeta</taxon>
    </lineage>
</organism>
<dbReference type="Proteomes" id="UP000299102">
    <property type="component" value="Unassembled WGS sequence"/>
</dbReference>
<comment type="caution">
    <text evidence="2">The sequence shown here is derived from an EMBL/GenBank/DDBJ whole genome shotgun (WGS) entry which is preliminary data.</text>
</comment>
<proteinExistence type="predicted"/>
<reference evidence="2 3" key="1">
    <citation type="journal article" date="2019" name="Commun. Biol.">
        <title>The bagworm genome reveals a unique fibroin gene that provides high tensile strength.</title>
        <authorList>
            <person name="Kono N."/>
            <person name="Nakamura H."/>
            <person name="Ohtoshi R."/>
            <person name="Tomita M."/>
            <person name="Numata K."/>
            <person name="Arakawa K."/>
        </authorList>
    </citation>
    <scope>NUCLEOTIDE SEQUENCE [LARGE SCALE GENOMIC DNA]</scope>
</reference>
<feature type="region of interest" description="Disordered" evidence="1">
    <location>
        <begin position="23"/>
        <end position="48"/>
    </location>
</feature>
<protein>
    <submittedName>
        <fullName evidence="2">Uncharacterized protein</fullName>
    </submittedName>
</protein>
<feature type="compositionally biased region" description="Low complexity" evidence="1">
    <location>
        <begin position="93"/>
        <end position="103"/>
    </location>
</feature>
<gene>
    <name evidence="2" type="ORF">EVAR_4250_1</name>
</gene>
<keyword evidence="3" id="KW-1185">Reference proteome</keyword>